<feature type="short sequence motif" description="HXTX 1" evidence="2">
    <location>
        <begin position="44"/>
        <end position="47"/>
    </location>
</feature>
<dbReference type="SUPFAM" id="SSF55144">
    <property type="entry name" value="LigT-like"/>
    <property type="match status" value="1"/>
</dbReference>
<name>A0A5K7ZBJ1_9BACT</name>
<dbReference type="KEGG" id="dov:DSCO28_01040"/>
<protein>
    <recommendedName>
        <fullName evidence="2">RNA 2',3'-cyclic phosphodiesterase</fullName>
        <shortName evidence="2">RNA 2',3'-CPDase</shortName>
        <ecNumber evidence="2">3.1.4.58</ecNumber>
    </recommendedName>
</protein>
<evidence type="ECO:0000313" key="5">
    <source>
        <dbReference type="Proteomes" id="UP000425960"/>
    </source>
</evidence>
<dbReference type="NCBIfam" id="TIGR02258">
    <property type="entry name" value="2_5_ligase"/>
    <property type="match status" value="1"/>
</dbReference>
<proteinExistence type="inferred from homology"/>
<reference evidence="4 5" key="1">
    <citation type="submission" date="2019-11" db="EMBL/GenBank/DDBJ databases">
        <title>Comparative genomics of hydrocarbon-degrading Desulfosarcina strains.</title>
        <authorList>
            <person name="Watanabe M."/>
            <person name="Kojima H."/>
            <person name="Fukui M."/>
        </authorList>
    </citation>
    <scope>NUCLEOTIDE SEQUENCE [LARGE SCALE GENOMIC DNA]</scope>
    <source>
        <strain evidence="4 5">28bB2T</strain>
    </source>
</reference>
<comment type="similarity">
    <text evidence="2">Belongs to the 2H phosphoesterase superfamily. ThpR family.</text>
</comment>
<dbReference type="AlphaFoldDB" id="A0A5K7ZBJ1"/>
<dbReference type="EMBL" id="AP021876">
    <property type="protein sequence ID" value="BBO79538.1"/>
    <property type="molecule type" value="Genomic_DNA"/>
</dbReference>
<dbReference type="GO" id="GO:0004113">
    <property type="term" value="F:2',3'-cyclic-nucleotide 3'-phosphodiesterase activity"/>
    <property type="evidence" value="ECO:0007669"/>
    <property type="project" value="InterPro"/>
</dbReference>
<evidence type="ECO:0000256" key="2">
    <source>
        <dbReference type="HAMAP-Rule" id="MF_01940"/>
    </source>
</evidence>
<accession>A0A5K7ZBJ1</accession>
<comment type="catalytic activity">
    <reaction evidence="2">
        <text>a 3'-end 2',3'-cyclophospho-ribonucleotide-RNA + H2O = a 3'-end 2'-phospho-ribonucleotide-RNA + H(+)</text>
        <dbReference type="Rhea" id="RHEA:11828"/>
        <dbReference type="Rhea" id="RHEA-COMP:10464"/>
        <dbReference type="Rhea" id="RHEA-COMP:17353"/>
        <dbReference type="ChEBI" id="CHEBI:15377"/>
        <dbReference type="ChEBI" id="CHEBI:15378"/>
        <dbReference type="ChEBI" id="CHEBI:83064"/>
        <dbReference type="ChEBI" id="CHEBI:173113"/>
        <dbReference type="EC" id="3.1.4.58"/>
    </reaction>
</comment>
<organism evidence="4 5">
    <name type="scientific">Desulfosarcina ovata subsp. sediminis</name>
    <dbReference type="NCBI Taxonomy" id="885957"/>
    <lineage>
        <taxon>Bacteria</taxon>
        <taxon>Pseudomonadati</taxon>
        <taxon>Thermodesulfobacteriota</taxon>
        <taxon>Desulfobacteria</taxon>
        <taxon>Desulfobacterales</taxon>
        <taxon>Desulfosarcinaceae</taxon>
        <taxon>Desulfosarcina</taxon>
    </lineage>
</organism>
<gene>
    <name evidence="4" type="ORF">DSCO28_01040</name>
</gene>
<evidence type="ECO:0000259" key="3">
    <source>
        <dbReference type="Pfam" id="PF02834"/>
    </source>
</evidence>
<dbReference type="HAMAP" id="MF_01940">
    <property type="entry name" value="RNA_CPDase"/>
    <property type="match status" value="1"/>
</dbReference>
<dbReference type="GO" id="GO:0008664">
    <property type="term" value="F:RNA 2',3'-cyclic 3'-phosphodiesterase activity"/>
    <property type="evidence" value="ECO:0007669"/>
    <property type="project" value="UniProtKB-EC"/>
</dbReference>
<dbReference type="InterPro" id="IPR014051">
    <property type="entry name" value="Phosphoesterase_HXTX"/>
</dbReference>
<keyword evidence="1 2" id="KW-0378">Hydrolase</keyword>
<comment type="function">
    <text evidence="2">Hydrolyzes RNA 2',3'-cyclic phosphodiester to an RNA 2'-phosphomonoester.</text>
</comment>
<sequence>MPKPLRAFVAVPLPAPVIDFLQQIQQQLHSPMINVRWVRPENIHLTLKFLGDIEPSQVPVIGAQLDAAAVSTPAFTLNARGVGVFPNRRKPRVLWVGLDGETGMLKTLQTTVETVLAAVGFKREKRAFRAHLTIGRPRKRMDPDDLGGSLDRLQTAASAPFRVGRVCLYQSVLKPSGAEYTVLYSAPLSD</sequence>
<dbReference type="PANTHER" id="PTHR35561">
    <property type="entry name" value="RNA 2',3'-CYCLIC PHOSPHODIESTERASE"/>
    <property type="match status" value="1"/>
</dbReference>
<dbReference type="PANTHER" id="PTHR35561:SF1">
    <property type="entry name" value="RNA 2',3'-CYCLIC PHOSPHODIESTERASE"/>
    <property type="match status" value="1"/>
</dbReference>
<dbReference type="Pfam" id="PF02834">
    <property type="entry name" value="LigT_PEase"/>
    <property type="match status" value="2"/>
</dbReference>
<feature type="active site" description="Proton donor" evidence="2">
    <location>
        <position position="44"/>
    </location>
</feature>
<feature type="domain" description="Phosphoesterase HXTX" evidence="3">
    <location>
        <begin position="104"/>
        <end position="177"/>
    </location>
</feature>
<dbReference type="InterPro" id="IPR004175">
    <property type="entry name" value="RNA_CPDase"/>
</dbReference>
<dbReference type="Gene3D" id="3.90.1140.10">
    <property type="entry name" value="Cyclic phosphodiesterase"/>
    <property type="match status" value="1"/>
</dbReference>
<feature type="domain" description="Phosphoesterase HXTX" evidence="3">
    <location>
        <begin position="11"/>
        <end position="95"/>
    </location>
</feature>
<dbReference type="Proteomes" id="UP000425960">
    <property type="component" value="Chromosome"/>
</dbReference>
<feature type="active site" description="Proton acceptor" evidence="2">
    <location>
        <position position="131"/>
    </location>
</feature>
<dbReference type="RefSeq" id="WP_155320707.1">
    <property type="nucleotide sequence ID" value="NZ_AP021876.1"/>
</dbReference>
<evidence type="ECO:0000313" key="4">
    <source>
        <dbReference type="EMBL" id="BBO79538.1"/>
    </source>
</evidence>
<dbReference type="EC" id="3.1.4.58" evidence="2"/>
<dbReference type="InterPro" id="IPR009097">
    <property type="entry name" value="Cyclic_Pdiesterase"/>
</dbReference>
<feature type="short sequence motif" description="HXTX 2" evidence="2">
    <location>
        <begin position="131"/>
        <end position="134"/>
    </location>
</feature>
<evidence type="ECO:0000256" key="1">
    <source>
        <dbReference type="ARBA" id="ARBA00022801"/>
    </source>
</evidence>